<dbReference type="STRING" id="35752.SAMN05421541_104530"/>
<dbReference type="SUPFAM" id="SSF50129">
    <property type="entry name" value="GroES-like"/>
    <property type="match status" value="1"/>
</dbReference>
<dbReference type="PANTHER" id="PTHR44154">
    <property type="entry name" value="QUINONE OXIDOREDUCTASE"/>
    <property type="match status" value="1"/>
</dbReference>
<dbReference type="Gene3D" id="3.40.50.720">
    <property type="entry name" value="NAD(P)-binding Rossmann-like Domain"/>
    <property type="match status" value="1"/>
</dbReference>
<accession>A0A1I2EL65</accession>
<dbReference type="Gene3D" id="3.90.180.10">
    <property type="entry name" value="Medium-chain alcohol dehydrogenases, catalytic domain"/>
    <property type="match status" value="1"/>
</dbReference>
<evidence type="ECO:0000256" key="1">
    <source>
        <dbReference type="ARBA" id="ARBA00022857"/>
    </source>
</evidence>
<dbReference type="InterPro" id="IPR013154">
    <property type="entry name" value="ADH-like_N"/>
</dbReference>
<proteinExistence type="predicted"/>
<dbReference type="SUPFAM" id="SSF51735">
    <property type="entry name" value="NAD(P)-binding Rossmann-fold domains"/>
    <property type="match status" value="1"/>
</dbReference>
<dbReference type="OrthoDB" id="9801186at2"/>
<keyword evidence="4" id="KW-1185">Reference proteome</keyword>
<evidence type="ECO:0000313" key="4">
    <source>
        <dbReference type="Proteomes" id="UP000199645"/>
    </source>
</evidence>
<dbReference type="RefSeq" id="WP_093613406.1">
    <property type="nucleotide sequence ID" value="NZ_BOMT01000028.1"/>
</dbReference>
<gene>
    <name evidence="3" type="ORF">SAMN05421541_104530</name>
</gene>
<evidence type="ECO:0000259" key="2">
    <source>
        <dbReference type="SMART" id="SM00829"/>
    </source>
</evidence>
<evidence type="ECO:0000313" key="3">
    <source>
        <dbReference type="EMBL" id="SFE93178.1"/>
    </source>
</evidence>
<dbReference type="EMBL" id="FONV01000004">
    <property type="protein sequence ID" value="SFE93178.1"/>
    <property type="molecule type" value="Genomic_DNA"/>
</dbReference>
<name>A0A1I2EL65_9ACTN</name>
<dbReference type="InterPro" id="IPR020843">
    <property type="entry name" value="ER"/>
</dbReference>
<dbReference type="InterPro" id="IPR051603">
    <property type="entry name" value="Zinc-ADH_QOR/CCCR"/>
</dbReference>
<organism evidence="3 4">
    <name type="scientific">Actinoplanes philippinensis</name>
    <dbReference type="NCBI Taxonomy" id="35752"/>
    <lineage>
        <taxon>Bacteria</taxon>
        <taxon>Bacillati</taxon>
        <taxon>Actinomycetota</taxon>
        <taxon>Actinomycetes</taxon>
        <taxon>Micromonosporales</taxon>
        <taxon>Micromonosporaceae</taxon>
        <taxon>Actinoplanes</taxon>
    </lineage>
</organism>
<feature type="domain" description="Enoyl reductase (ER)" evidence="2">
    <location>
        <begin position="10"/>
        <end position="305"/>
    </location>
</feature>
<keyword evidence="1" id="KW-0521">NADP</keyword>
<protein>
    <submittedName>
        <fullName evidence="3">NADPH:quinone reductase</fullName>
    </submittedName>
</protein>
<dbReference type="PANTHER" id="PTHR44154:SF1">
    <property type="entry name" value="QUINONE OXIDOREDUCTASE"/>
    <property type="match status" value="1"/>
</dbReference>
<dbReference type="InterPro" id="IPR036291">
    <property type="entry name" value="NAD(P)-bd_dom_sf"/>
</dbReference>
<dbReference type="InterPro" id="IPR011032">
    <property type="entry name" value="GroES-like_sf"/>
</dbReference>
<dbReference type="AlphaFoldDB" id="A0A1I2EL65"/>
<dbReference type="SMART" id="SM00829">
    <property type="entry name" value="PKS_ER"/>
    <property type="match status" value="1"/>
</dbReference>
<dbReference type="Pfam" id="PF08240">
    <property type="entry name" value="ADH_N"/>
    <property type="match status" value="1"/>
</dbReference>
<dbReference type="Proteomes" id="UP000199645">
    <property type="component" value="Unassembled WGS sequence"/>
</dbReference>
<reference evidence="3 4" key="1">
    <citation type="submission" date="2016-10" db="EMBL/GenBank/DDBJ databases">
        <authorList>
            <person name="de Groot N.N."/>
        </authorList>
    </citation>
    <scope>NUCLEOTIDE SEQUENCE [LARGE SCALE GENOMIC DNA]</scope>
    <source>
        <strain evidence="3 4">DSM 43019</strain>
    </source>
</reference>
<dbReference type="Pfam" id="PF13602">
    <property type="entry name" value="ADH_zinc_N_2"/>
    <property type="match status" value="1"/>
</dbReference>
<dbReference type="CDD" id="cd05289">
    <property type="entry name" value="MDR_like_2"/>
    <property type="match status" value="1"/>
</dbReference>
<sequence length="308" mass="31404">MLGVVAAALGGPEVLQVTELPEPEAGPGQVVVRIRAVCVHPADVAATTGEIPRGPVPPPFSPGWDIAGEVASVGPGTAEFGVGDRVVGMIPWYLTRGNPGGYAEFVAADTDWLVRLPDELDFVSASTVPLNAQTAHQGLSLVSLAMLPTGSSILVTGAGGGVGGFAAQLALQSGYRVVAQASDGDEEWVRGLGVHEVVSRSVDLATVGPVGAVFDAVPVGEAAAAAVEDRGIVVATRPTPAIVPARGVRQELQLIRHDRDLLADLVGQVAAGRLLTRVAVTMPLAEAADAHRRVLAGGLHGKLVLTVP</sequence>
<dbReference type="GO" id="GO:0016491">
    <property type="term" value="F:oxidoreductase activity"/>
    <property type="evidence" value="ECO:0007669"/>
    <property type="project" value="InterPro"/>
</dbReference>